<organism evidence="1 2">
    <name type="scientific">Paracoccus yeei</name>
    <dbReference type="NCBI Taxonomy" id="147645"/>
    <lineage>
        <taxon>Bacteria</taxon>
        <taxon>Pseudomonadati</taxon>
        <taxon>Pseudomonadota</taxon>
        <taxon>Alphaproteobacteria</taxon>
        <taxon>Rhodobacterales</taxon>
        <taxon>Paracoccaceae</taxon>
        <taxon>Paracoccus</taxon>
    </lineage>
</organism>
<dbReference type="Proteomes" id="UP000272010">
    <property type="component" value="Chromosome"/>
</dbReference>
<dbReference type="PANTHER" id="PTHR38436">
    <property type="entry name" value="POLYKETIDE CYCLASE SNOAL-LIKE DOMAIN"/>
    <property type="match status" value="1"/>
</dbReference>
<dbReference type="RefSeq" id="WP_199722225.1">
    <property type="nucleotide sequence ID" value="NZ_CP031078.1"/>
</dbReference>
<dbReference type="SUPFAM" id="SSF54427">
    <property type="entry name" value="NTF2-like"/>
    <property type="match status" value="1"/>
</dbReference>
<sequence length="129" mass="14624">MTEIQTNTAIVIAFYEAFARADLAAFDCILAPDWVNHPADPGRENTPEGFKGGVQDFHEAFQGFRLERDALVAQGDLVVCRITMTGRHVKALGPWQPSGRMVRFHGMDMHRLRAGRIVETWHFERLQSD</sequence>
<evidence type="ECO:0008006" key="3">
    <source>
        <dbReference type="Google" id="ProtNLM"/>
    </source>
</evidence>
<dbReference type="InterPro" id="IPR009959">
    <property type="entry name" value="Cyclase_SnoaL-like"/>
</dbReference>
<accession>A0A386UGZ4</accession>
<gene>
    <name evidence="1" type="ORF">PY32053_00204</name>
</gene>
<name>A0A386UGZ4_9RHOB</name>
<evidence type="ECO:0000313" key="1">
    <source>
        <dbReference type="EMBL" id="AYE99902.1"/>
    </source>
</evidence>
<dbReference type="GO" id="GO:0030638">
    <property type="term" value="P:polyketide metabolic process"/>
    <property type="evidence" value="ECO:0007669"/>
    <property type="project" value="InterPro"/>
</dbReference>
<dbReference type="Pfam" id="PF07366">
    <property type="entry name" value="SnoaL"/>
    <property type="match status" value="1"/>
</dbReference>
<dbReference type="PANTHER" id="PTHR38436:SF1">
    <property type="entry name" value="ESTER CYCLASE"/>
    <property type="match status" value="1"/>
</dbReference>
<dbReference type="EMBL" id="CP031078">
    <property type="protein sequence ID" value="AYE99902.1"/>
    <property type="molecule type" value="Genomic_DNA"/>
</dbReference>
<dbReference type="InterPro" id="IPR032710">
    <property type="entry name" value="NTF2-like_dom_sf"/>
</dbReference>
<proteinExistence type="predicted"/>
<evidence type="ECO:0000313" key="2">
    <source>
        <dbReference type="Proteomes" id="UP000272010"/>
    </source>
</evidence>
<dbReference type="AlphaFoldDB" id="A0A386UGZ4"/>
<reference evidence="2" key="1">
    <citation type="submission" date="2018-07" db="EMBL/GenBank/DDBJ databases">
        <title>Genome Structure of the Opportunistic Pathogen Paracoccus yeei (Alphaproteobacteria) and Identification of Putative Virulence Factors.</title>
        <authorList>
            <person name="Lasek R."/>
            <person name="Szuplewska M."/>
            <person name="Mitura M."/>
            <person name="Decewicz P."/>
            <person name="Chmielowska C."/>
            <person name="Pawlot A."/>
            <person name="Sentkowska D."/>
            <person name="Czarnecki J."/>
            <person name="Bartosik D."/>
        </authorList>
    </citation>
    <scope>NUCLEOTIDE SEQUENCE [LARGE SCALE GENOMIC DNA]</scope>
    <source>
        <strain evidence="2">CCUG 32053</strain>
    </source>
</reference>
<dbReference type="Gene3D" id="3.10.450.50">
    <property type="match status" value="1"/>
</dbReference>
<protein>
    <recommendedName>
        <fullName evidence="3">Ester cyclase</fullName>
    </recommendedName>
</protein>